<evidence type="ECO:0000259" key="4">
    <source>
        <dbReference type="PROSITE" id="PS50949"/>
    </source>
</evidence>
<keyword evidence="3" id="KW-0804">Transcription</keyword>
<gene>
    <name evidence="5" type="ORF">DFH01_22805</name>
</gene>
<evidence type="ECO:0000256" key="3">
    <source>
        <dbReference type="ARBA" id="ARBA00023163"/>
    </source>
</evidence>
<dbReference type="AlphaFoldDB" id="A0A317F8Q1"/>
<dbReference type="PANTHER" id="PTHR44846:SF1">
    <property type="entry name" value="MANNOSYL-D-GLYCERATE TRANSPORT_METABOLISM SYSTEM REPRESSOR MNGR-RELATED"/>
    <property type="match status" value="1"/>
</dbReference>
<comment type="caution">
    <text evidence="5">The sequence shown here is derived from an EMBL/GenBank/DDBJ whole genome shotgun (WGS) entry which is preliminary data.</text>
</comment>
<dbReference type="SMART" id="SM00866">
    <property type="entry name" value="UTRA"/>
    <property type="match status" value="1"/>
</dbReference>
<dbReference type="Proteomes" id="UP000245765">
    <property type="component" value="Unassembled WGS sequence"/>
</dbReference>
<dbReference type="GO" id="GO:0003700">
    <property type="term" value="F:DNA-binding transcription factor activity"/>
    <property type="evidence" value="ECO:0007669"/>
    <property type="project" value="InterPro"/>
</dbReference>
<dbReference type="OrthoDB" id="9808698at2"/>
<dbReference type="SUPFAM" id="SSF46785">
    <property type="entry name" value="Winged helix' DNA-binding domain"/>
    <property type="match status" value="1"/>
</dbReference>
<dbReference type="SMART" id="SM00345">
    <property type="entry name" value="HTH_GNTR"/>
    <property type="match status" value="1"/>
</dbReference>
<dbReference type="PROSITE" id="PS50949">
    <property type="entry name" value="HTH_GNTR"/>
    <property type="match status" value="1"/>
</dbReference>
<evidence type="ECO:0000256" key="1">
    <source>
        <dbReference type="ARBA" id="ARBA00023015"/>
    </source>
</evidence>
<dbReference type="InterPro" id="IPR011663">
    <property type="entry name" value="UTRA"/>
</dbReference>
<dbReference type="InterPro" id="IPR036388">
    <property type="entry name" value="WH-like_DNA-bd_sf"/>
</dbReference>
<dbReference type="InterPro" id="IPR000524">
    <property type="entry name" value="Tscrpt_reg_HTH_GntR"/>
</dbReference>
<accession>A0A317F8Q1</accession>
<keyword evidence="2" id="KW-0238">DNA-binding</keyword>
<reference evidence="6" key="1">
    <citation type="submission" date="2018-05" db="EMBL/GenBank/DDBJ databases">
        <authorList>
            <person name="Du Z."/>
            <person name="Wang X."/>
        </authorList>
    </citation>
    <scope>NUCLEOTIDE SEQUENCE [LARGE SCALE GENOMIC DNA]</scope>
    <source>
        <strain evidence="6">CQN31</strain>
    </source>
</reference>
<dbReference type="InterPro" id="IPR050679">
    <property type="entry name" value="Bact_HTH_transcr_reg"/>
</dbReference>
<sequence length="239" mass="27026">MNLARRPLYAQTEEILTQRIAEGVWAPGALIPPEPELAAELGVSPGTVRKALTALERRRLIERRQGRGTYVAAQTSERALFHFFRIHDLADRKHEPTSLVLDFRTGPATAEQAAALDLAEGAPVHRVERIRALAAQPVILERILLPAERFPRFALPLLQEMEDELYVLYQRDHGVTIGRAEERLGAVAADEAQAAKMRLWPGAPVLEIQRIAFDLADRPVERRVTWVDTRMHRYLARLD</sequence>
<dbReference type="PANTHER" id="PTHR44846">
    <property type="entry name" value="MANNOSYL-D-GLYCERATE TRANSPORT/METABOLISM SYSTEM REPRESSOR MNGR-RELATED"/>
    <property type="match status" value="1"/>
</dbReference>
<keyword evidence="1" id="KW-0805">Transcription regulation</keyword>
<dbReference type="CDD" id="cd07377">
    <property type="entry name" value="WHTH_GntR"/>
    <property type="match status" value="1"/>
</dbReference>
<keyword evidence="6" id="KW-1185">Reference proteome</keyword>
<dbReference type="InterPro" id="IPR028978">
    <property type="entry name" value="Chorismate_lyase_/UTRA_dom_sf"/>
</dbReference>
<dbReference type="GO" id="GO:0003677">
    <property type="term" value="F:DNA binding"/>
    <property type="evidence" value="ECO:0007669"/>
    <property type="project" value="UniProtKB-KW"/>
</dbReference>
<proteinExistence type="predicted"/>
<dbReference type="GO" id="GO:0045892">
    <property type="term" value="P:negative regulation of DNA-templated transcription"/>
    <property type="evidence" value="ECO:0007669"/>
    <property type="project" value="TreeGrafter"/>
</dbReference>
<organism evidence="5 6">
    <name type="scientific">Falsiroseomonas bella</name>
    <dbReference type="NCBI Taxonomy" id="2184016"/>
    <lineage>
        <taxon>Bacteria</taxon>
        <taxon>Pseudomonadati</taxon>
        <taxon>Pseudomonadota</taxon>
        <taxon>Alphaproteobacteria</taxon>
        <taxon>Acetobacterales</taxon>
        <taxon>Roseomonadaceae</taxon>
        <taxon>Falsiroseomonas</taxon>
    </lineage>
</organism>
<protein>
    <submittedName>
        <fullName evidence="5">GntR family transcriptional regulator</fullName>
    </submittedName>
</protein>
<dbReference type="Gene3D" id="1.10.10.10">
    <property type="entry name" value="Winged helix-like DNA-binding domain superfamily/Winged helix DNA-binding domain"/>
    <property type="match status" value="1"/>
</dbReference>
<dbReference type="RefSeq" id="WP_109872790.1">
    <property type="nucleotide sequence ID" value="NZ_QGNA01000005.1"/>
</dbReference>
<evidence type="ECO:0000313" key="5">
    <source>
        <dbReference type="EMBL" id="PWS35145.1"/>
    </source>
</evidence>
<dbReference type="Pfam" id="PF00392">
    <property type="entry name" value="GntR"/>
    <property type="match status" value="1"/>
</dbReference>
<feature type="domain" description="HTH gntR-type" evidence="4">
    <location>
        <begin position="6"/>
        <end position="74"/>
    </location>
</feature>
<dbReference type="EMBL" id="QGNA01000005">
    <property type="protein sequence ID" value="PWS35145.1"/>
    <property type="molecule type" value="Genomic_DNA"/>
</dbReference>
<name>A0A317F8Q1_9PROT</name>
<dbReference type="Gene3D" id="3.40.1410.10">
    <property type="entry name" value="Chorismate lyase-like"/>
    <property type="match status" value="1"/>
</dbReference>
<evidence type="ECO:0000313" key="6">
    <source>
        <dbReference type="Proteomes" id="UP000245765"/>
    </source>
</evidence>
<dbReference type="SUPFAM" id="SSF64288">
    <property type="entry name" value="Chorismate lyase-like"/>
    <property type="match status" value="1"/>
</dbReference>
<dbReference type="InterPro" id="IPR036390">
    <property type="entry name" value="WH_DNA-bd_sf"/>
</dbReference>
<dbReference type="Pfam" id="PF07702">
    <property type="entry name" value="UTRA"/>
    <property type="match status" value="1"/>
</dbReference>
<evidence type="ECO:0000256" key="2">
    <source>
        <dbReference type="ARBA" id="ARBA00023125"/>
    </source>
</evidence>